<proteinExistence type="predicted"/>
<evidence type="ECO:0000313" key="1">
    <source>
        <dbReference type="EMBL" id="MPM93068.1"/>
    </source>
</evidence>
<organism evidence="1">
    <name type="scientific">bioreactor metagenome</name>
    <dbReference type="NCBI Taxonomy" id="1076179"/>
    <lineage>
        <taxon>unclassified sequences</taxon>
        <taxon>metagenomes</taxon>
        <taxon>ecological metagenomes</taxon>
    </lineage>
</organism>
<accession>A0A645DVA7</accession>
<dbReference type="AlphaFoldDB" id="A0A645DVA7"/>
<gene>
    <name evidence="1" type="ORF">SDC9_140204</name>
</gene>
<name>A0A645DVA7_9ZZZZ</name>
<comment type="caution">
    <text evidence="1">The sequence shown here is derived from an EMBL/GenBank/DDBJ whole genome shotgun (WGS) entry which is preliminary data.</text>
</comment>
<protein>
    <submittedName>
        <fullName evidence="1">Uncharacterized protein</fullName>
    </submittedName>
</protein>
<sequence length="43" mass="5044">MRDTALFIPVLIDITFEQREVTGSLEDIVFRRQYLGGLILLYK</sequence>
<reference evidence="1" key="1">
    <citation type="submission" date="2019-08" db="EMBL/GenBank/DDBJ databases">
        <authorList>
            <person name="Kucharzyk K."/>
            <person name="Murdoch R.W."/>
            <person name="Higgins S."/>
            <person name="Loffler F."/>
        </authorList>
    </citation>
    <scope>NUCLEOTIDE SEQUENCE</scope>
</reference>
<dbReference type="EMBL" id="VSSQ01039922">
    <property type="protein sequence ID" value="MPM93068.1"/>
    <property type="molecule type" value="Genomic_DNA"/>
</dbReference>